<dbReference type="OrthoDB" id="8480367at2"/>
<evidence type="ECO:0008006" key="4">
    <source>
        <dbReference type="Google" id="ProtNLM"/>
    </source>
</evidence>
<dbReference type="EMBL" id="BAGZ01000005">
    <property type="protein sequence ID" value="GAB77592.1"/>
    <property type="molecule type" value="Genomic_DNA"/>
</dbReference>
<dbReference type="Pfam" id="PF12502">
    <property type="entry name" value="DUF3710"/>
    <property type="match status" value="1"/>
</dbReference>
<sequence>MALFRRRRREGEDKVGRRVVVTDDLGIDEYENPDYPYDDGPAPEPAAADSVSSLDSDYRREDSGPYDRSEVEDRGDRVDLGGVWLAALPGAELRIEVDPETNDVQAVTTGLNGSSMQIQAFAAPRSAGIWDFIRDEIAEGVTTRGGTADLRNGPLGTELLTRLPSRGPDGRTVYQVMRFIGVDGPRWFLRAVLTGPAASQEYAAEPFYRMISNSVVIRGTDARPPREMLPLRLPKELMEANGAGPEGQSPSDALRPFERGPEITEIR</sequence>
<dbReference type="eggNOG" id="ENOG5030NZ9">
    <property type="taxonomic scope" value="Bacteria"/>
</dbReference>
<protein>
    <recommendedName>
        <fullName evidence="4">DUF3710 domain-containing protein</fullName>
    </recommendedName>
</protein>
<gene>
    <name evidence="2" type="ORF">AUCHE_05_05050</name>
</gene>
<accession>K6W6Y9</accession>
<evidence type="ECO:0000256" key="1">
    <source>
        <dbReference type="SAM" id="MobiDB-lite"/>
    </source>
</evidence>
<comment type="caution">
    <text evidence="2">The sequence shown here is derived from an EMBL/GenBank/DDBJ whole genome shotgun (WGS) entry which is preliminary data.</text>
</comment>
<feature type="compositionally biased region" description="Basic and acidic residues" evidence="1">
    <location>
        <begin position="56"/>
        <end position="74"/>
    </location>
</feature>
<evidence type="ECO:0000313" key="2">
    <source>
        <dbReference type="EMBL" id="GAB77592.1"/>
    </source>
</evidence>
<feature type="compositionally biased region" description="Low complexity" evidence="1">
    <location>
        <begin position="33"/>
        <end position="55"/>
    </location>
</feature>
<feature type="region of interest" description="Disordered" evidence="1">
    <location>
        <begin position="23"/>
        <end position="74"/>
    </location>
</feature>
<evidence type="ECO:0000313" key="3">
    <source>
        <dbReference type="Proteomes" id="UP000008495"/>
    </source>
</evidence>
<dbReference type="InterPro" id="IPR022183">
    <property type="entry name" value="DUF3710"/>
</dbReference>
<keyword evidence="3" id="KW-1185">Reference proteome</keyword>
<feature type="region of interest" description="Disordered" evidence="1">
    <location>
        <begin position="237"/>
        <end position="267"/>
    </location>
</feature>
<feature type="compositionally biased region" description="Basic and acidic residues" evidence="1">
    <location>
        <begin position="255"/>
        <end position="267"/>
    </location>
</feature>
<reference evidence="2 3" key="1">
    <citation type="submission" date="2012-08" db="EMBL/GenBank/DDBJ databases">
        <title>Whole genome shotgun sequence of Austwickia chelonae NBRC 105200.</title>
        <authorList>
            <person name="Yoshida I."/>
            <person name="Hosoyama A."/>
            <person name="Tsuchikane K."/>
            <person name="Katsumata H."/>
            <person name="Ando Y."/>
            <person name="Ohji S."/>
            <person name="Hamada M."/>
            <person name="Tamura T."/>
            <person name="Yamazoe A."/>
            <person name="Yamazaki S."/>
            <person name="Fujita N."/>
        </authorList>
    </citation>
    <scope>NUCLEOTIDE SEQUENCE [LARGE SCALE GENOMIC DNA]</scope>
    <source>
        <strain evidence="2 3">NBRC 105200</strain>
    </source>
</reference>
<name>K6W6Y9_9MICO</name>
<dbReference type="Proteomes" id="UP000008495">
    <property type="component" value="Unassembled WGS sequence"/>
</dbReference>
<proteinExistence type="predicted"/>
<organism evidence="2 3">
    <name type="scientific">Austwickia chelonae NBRC 105200</name>
    <dbReference type="NCBI Taxonomy" id="1184607"/>
    <lineage>
        <taxon>Bacteria</taxon>
        <taxon>Bacillati</taxon>
        <taxon>Actinomycetota</taxon>
        <taxon>Actinomycetes</taxon>
        <taxon>Micrococcales</taxon>
        <taxon>Dermatophilaceae</taxon>
        <taxon>Austwickia</taxon>
    </lineage>
</organism>
<dbReference type="STRING" id="100225.SAMN05421595_1430"/>
<dbReference type="AlphaFoldDB" id="K6W6Y9"/>
<dbReference type="RefSeq" id="WP_006502344.1">
    <property type="nucleotide sequence ID" value="NZ_BAGZ01000005.1"/>
</dbReference>